<gene>
    <name evidence="6" type="ORF">NE675_06335</name>
</gene>
<dbReference type="InterPro" id="IPR036388">
    <property type="entry name" value="WH-like_DNA-bd_sf"/>
</dbReference>
<keyword evidence="7" id="KW-1185">Reference proteome</keyword>
<evidence type="ECO:0000256" key="2">
    <source>
        <dbReference type="ARBA" id="ARBA00023015"/>
    </source>
</evidence>
<dbReference type="PANTHER" id="PTHR30346:SF28">
    <property type="entry name" value="HTH-TYPE TRANSCRIPTIONAL REGULATOR CYNR"/>
    <property type="match status" value="1"/>
</dbReference>
<keyword evidence="2" id="KW-0805">Transcription regulation</keyword>
<dbReference type="Gene3D" id="1.10.10.10">
    <property type="entry name" value="Winged helix-like DNA-binding domain superfamily/Winged helix DNA-binding domain"/>
    <property type="match status" value="1"/>
</dbReference>
<dbReference type="Proteomes" id="UP001206692">
    <property type="component" value="Unassembled WGS sequence"/>
</dbReference>
<proteinExistence type="inferred from homology"/>
<protein>
    <submittedName>
        <fullName evidence="6">LysR family transcriptional regulator</fullName>
    </submittedName>
</protein>
<dbReference type="CDD" id="cd05466">
    <property type="entry name" value="PBP2_LTTR_substrate"/>
    <property type="match status" value="1"/>
</dbReference>
<keyword evidence="3" id="KW-0238">DNA-binding</keyword>
<dbReference type="Pfam" id="PF03466">
    <property type="entry name" value="LysR_substrate"/>
    <property type="match status" value="1"/>
</dbReference>
<sequence length="299" mass="34714">MLFRQMKYFIAVVEAKSFTEASYALEISQSAVSQQIKVLEEDLGVPLLIRHNRRFALTPAGEYFYRHGKELIQELEDFKRETQRQGEDKELQLSIGYLNNYVGSELYETIASFSAYYPEVTIQIFNGTHESLYQELRTRKADLILSDQRRAFSDLYENDILTTGTVYAEISRQNPRSQQEFLALEDLKRFPCILVTAESHEQSEAAYYTDTLGFADNFIFARTIEEARLLVASNRGYLPLENLSPTPPSGTATCCLPLYQGSQPMMRHYCLFWHKDNSTYYVEEFSRLLHDRINEYKNG</sequence>
<dbReference type="Pfam" id="PF00126">
    <property type="entry name" value="HTH_1"/>
    <property type="match status" value="1"/>
</dbReference>
<dbReference type="PROSITE" id="PS50931">
    <property type="entry name" value="HTH_LYSR"/>
    <property type="match status" value="1"/>
</dbReference>
<dbReference type="EMBL" id="JANGEW010000010">
    <property type="protein sequence ID" value="MCQ5342649.1"/>
    <property type="molecule type" value="Genomic_DNA"/>
</dbReference>
<dbReference type="InterPro" id="IPR036390">
    <property type="entry name" value="WH_DNA-bd_sf"/>
</dbReference>
<dbReference type="InterPro" id="IPR000847">
    <property type="entry name" value="LysR_HTH_N"/>
</dbReference>
<evidence type="ECO:0000256" key="3">
    <source>
        <dbReference type="ARBA" id="ARBA00023125"/>
    </source>
</evidence>
<keyword evidence="4" id="KW-0804">Transcription</keyword>
<evidence type="ECO:0000256" key="1">
    <source>
        <dbReference type="ARBA" id="ARBA00009437"/>
    </source>
</evidence>
<evidence type="ECO:0000313" key="6">
    <source>
        <dbReference type="EMBL" id="MCQ5342649.1"/>
    </source>
</evidence>
<evidence type="ECO:0000313" key="7">
    <source>
        <dbReference type="Proteomes" id="UP001206692"/>
    </source>
</evidence>
<comment type="caution">
    <text evidence="6">The sequence shown here is derived from an EMBL/GenBank/DDBJ whole genome shotgun (WGS) entry which is preliminary data.</text>
</comment>
<accession>A0ABT1SS70</accession>
<evidence type="ECO:0000259" key="5">
    <source>
        <dbReference type="PROSITE" id="PS50931"/>
    </source>
</evidence>
<dbReference type="SUPFAM" id="SSF53850">
    <property type="entry name" value="Periplasmic binding protein-like II"/>
    <property type="match status" value="1"/>
</dbReference>
<organism evidence="6 7">
    <name type="scientific">Megasphaera massiliensis</name>
    <dbReference type="NCBI Taxonomy" id="1232428"/>
    <lineage>
        <taxon>Bacteria</taxon>
        <taxon>Bacillati</taxon>
        <taxon>Bacillota</taxon>
        <taxon>Negativicutes</taxon>
        <taxon>Veillonellales</taxon>
        <taxon>Veillonellaceae</taxon>
        <taxon>Megasphaera</taxon>
    </lineage>
</organism>
<comment type="similarity">
    <text evidence="1">Belongs to the LysR transcriptional regulatory family.</text>
</comment>
<reference evidence="6 7" key="1">
    <citation type="submission" date="2022-06" db="EMBL/GenBank/DDBJ databases">
        <title>Isolation of gut microbiota from human fecal samples.</title>
        <authorList>
            <person name="Pamer E.G."/>
            <person name="Barat B."/>
            <person name="Waligurski E."/>
            <person name="Medina S."/>
            <person name="Paddock L."/>
            <person name="Mostad J."/>
        </authorList>
    </citation>
    <scope>NUCLEOTIDE SEQUENCE [LARGE SCALE GENOMIC DNA]</scope>
    <source>
        <strain evidence="6 7">DFI.1.1</strain>
    </source>
</reference>
<dbReference type="PRINTS" id="PR00039">
    <property type="entry name" value="HTHLYSR"/>
</dbReference>
<evidence type="ECO:0000256" key="4">
    <source>
        <dbReference type="ARBA" id="ARBA00023163"/>
    </source>
</evidence>
<dbReference type="PANTHER" id="PTHR30346">
    <property type="entry name" value="TRANSCRIPTIONAL DUAL REGULATOR HCAR-RELATED"/>
    <property type="match status" value="1"/>
</dbReference>
<dbReference type="RefSeq" id="WP_062412682.1">
    <property type="nucleotide sequence ID" value="NZ_JAJCNZ010000009.1"/>
</dbReference>
<name>A0ABT1SS70_9FIRM</name>
<dbReference type="InterPro" id="IPR005119">
    <property type="entry name" value="LysR_subst-bd"/>
</dbReference>
<feature type="domain" description="HTH lysR-type" evidence="5">
    <location>
        <begin position="1"/>
        <end position="58"/>
    </location>
</feature>
<dbReference type="SUPFAM" id="SSF46785">
    <property type="entry name" value="Winged helix' DNA-binding domain"/>
    <property type="match status" value="1"/>
</dbReference>
<dbReference type="Gene3D" id="3.40.190.290">
    <property type="match status" value="1"/>
</dbReference>